<sequence length="122" mass="13644">MTAQRLLRALTEVIDSHNWAALPGLLHEEFSCHYVHTGETFGAQAWVRLNAEYPGFQHFILRDCVADGDRAVGRFHVTALGEKGLQHFEVASFITVRDELIVNMIEVWTDVDEVAPAGTRPG</sequence>
<evidence type="ECO:0000313" key="3">
    <source>
        <dbReference type="Proteomes" id="UP000247980"/>
    </source>
</evidence>
<gene>
    <name evidence="2" type="ORF">CVS30_05325</name>
</gene>
<dbReference type="RefSeq" id="WP_110484286.1">
    <property type="nucleotide sequence ID" value="NZ_QJVC01000003.1"/>
</dbReference>
<organism evidence="2 3">
    <name type="scientific">Arthrobacter psychrolactophilus</name>
    <dbReference type="NCBI Taxonomy" id="92442"/>
    <lineage>
        <taxon>Bacteria</taxon>
        <taxon>Bacillati</taxon>
        <taxon>Actinomycetota</taxon>
        <taxon>Actinomycetes</taxon>
        <taxon>Micrococcales</taxon>
        <taxon>Micrococcaceae</taxon>
        <taxon>Arthrobacter</taxon>
    </lineage>
</organism>
<dbReference type="InterPro" id="IPR037401">
    <property type="entry name" value="SnoaL-like"/>
</dbReference>
<name>A0A2V5IVF4_9MICC</name>
<dbReference type="AlphaFoldDB" id="A0A2V5IVF4"/>
<dbReference type="SUPFAM" id="SSF54427">
    <property type="entry name" value="NTF2-like"/>
    <property type="match status" value="1"/>
</dbReference>
<evidence type="ECO:0000259" key="1">
    <source>
        <dbReference type="Pfam" id="PF12680"/>
    </source>
</evidence>
<dbReference type="OrthoDB" id="3782893at2"/>
<feature type="domain" description="SnoaL-like" evidence="1">
    <location>
        <begin position="8"/>
        <end position="103"/>
    </location>
</feature>
<dbReference type="Gene3D" id="3.10.450.50">
    <property type="match status" value="1"/>
</dbReference>
<reference evidence="2 3" key="1">
    <citation type="submission" date="2018-05" db="EMBL/GenBank/DDBJ databases">
        <title>Genetic diversity of glacier-inhabiting Cryobacterium bacteria in China and description of Cryobacterium mengkeensis sp. nov. and Arthrobacter glacialis sp. nov.</title>
        <authorList>
            <person name="Liu Q."/>
            <person name="Xin Y.-H."/>
        </authorList>
    </citation>
    <scope>NUCLEOTIDE SEQUENCE [LARGE SCALE GENOMIC DNA]</scope>
    <source>
        <strain evidence="2 3">B7</strain>
    </source>
</reference>
<dbReference type="InterPro" id="IPR032710">
    <property type="entry name" value="NTF2-like_dom_sf"/>
</dbReference>
<comment type="caution">
    <text evidence="2">The sequence shown here is derived from an EMBL/GenBank/DDBJ whole genome shotgun (WGS) entry which is preliminary data.</text>
</comment>
<dbReference type="Pfam" id="PF12680">
    <property type="entry name" value="SnoaL_2"/>
    <property type="match status" value="1"/>
</dbReference>
<protein>
    <recommendedName>
        <fullName evidence="1">SnoaL-like domain-containing protein</fullName>
    </recommendedName>
</protein>
<dbReference type="EMBL" id="QJVC01000003">
    <property type="protein sequence ID" value="PYI39382.1"/>
    <property type="molecule type" value="Genomic_DNA"/>
</dbReference>
<keyword evidence="3" id="KW-1185">Reference proteome</keyword>
<dbReference type="Proteomes" id="UP000247980">
    <property type="component" value="Unassembled WGS sequence"/>
</dbReference>
<evidence type="ECO:0000313" key="2">
    <source>
        <dbReference type="EMBL" id="PYI39382.1"/>
    </source>
</evidence>
<accession>A0A2V5IVF4</accession>
<proteinExistence type="predicted"/>